<evidence type="ECO:0000256" key="2">
    <source>
        <dbReference type="ARBA" id="ARBA00022485"/>
    </source>
</evidence>
<comment type="caution">
    <text evidence="10">The sequence shown here is derived from an EMBL/GenBank/DDBJ whole genome shotgun (WGS) entry which is preliminary data.</text>
</comment>
<dbReference type="RefSeq" id="WP_151000672.1">
    <property type="nucleotide sequence ID" value="NZ_BPQY01000089.1"/>
</dbReference>
<evidence type="ECO:0000259" key="9">
    <source>
        <dbReference type="PROSITE" id="PS51379"/>
    </source>
</evidence>
<keyword evidence="4" id="KW-0677">Repeat</keyword>
<dbReference type="SUPFAM" id="SSF100950">
    <property type="entry name" value="NagB/RpiA/CoA transferase-like"/>
    <property type="match status" value="1"/>
</dbReference>
<dbReference type="GO" id="GO:0046872">
    <property type="term" value="F:metal ion binding"/>
    <property type="evidence" value="ECO:0007669"/>
    <property type="project" value="UniProtKB-KW"/>
</dbReference>
<dbReference type="InterPro" id="IPR003741">
    <property type="entry name" value="LUD_dom"/>
</dbReference>
<dbReference type="Proteomes" id="UP000474159">
    <property type="component" value="Unassembled WGS sequence"/>
</dbReference>
<evidence type="ECO:0000256" key="1">
    <source>
        <dbReference type="ARBA" id="ARBA00022448"/>
    </source>
</evidence>
<dbReference type="Pfam" id="PF11870">
    <property type="entry name" value="LutB_C"/>
    <property type="match status" value="1"/>
</dbReference>
<evidence type="ECO:0000256" key="4">
    <source>
        <dbReference type="ARBA" id="ARBA00022737"/>
    </source>
</evidence>
<feature type="compositionally biased region" description="Basic and acidic residues" evidence="8">
    <location>
        <begin position="1"/>
        <end position="14"/>
    </location>
</feature>
<sequence>MSAPDDLRIRDGAADRGGLIHPEIRQPDDESERGPDGGRLQHAEATSQPLSAAPKAAQAREPQPRGAKVRGNRPIDQAEAAERFIAAPLHLKAHDERLWDLRKKRDAVAHTIPEWEALRELASQIKAHTLTNLDVYLEQFEAQAKANGVHVHWAADGAEHNRIVHAILKDHGAKTLIKSKSMLTEECGFRHYMDAHGIEIIETDLGERIQQLDKEEPSHVVCPAVHKTRLDVAEVFARTLGTDPENDDIHYLAESQRETTRPYILTADAGMTGCNFAIAETGTVVTCTNEGNADLSGNVPKLQIHSIGIEKLIPRIEHLGVFIRLLSRSALGSPITQYTSHFRAPRAGTEMHMVLVDNGRSARLGMEEFWTSLKCIRCGACMNTCPVYRRSGGLSYGATYSGPIGLIIDPTFNKRKYSTLPFSSTMNGSCTNVCPVKINIHEQIFAWRKVLAEEHEIPLVKKGMMKAAGQVLSRPAAYRAAIGATDSALKVLPRFAVYNPLNTWGRGREMPETPRQSFHAWYKQNRMRTRDDKTGDKTGADKSDAEA</sequence>
<dbReference type="Pfam" id="PF02589">
    <property type="entry name" value="LUD_dom"/>
    <property type="match status" value="1"/>
</dbReference>
<keyword evidence="3" id="KW-0479">Metal-binding</keyword>
<evidence type="ECO:0000313" key="11">
    <source>
        <dbReference type="Proteomes" id="UP000474159"/>
    </source>
</evidence>
<keyword evidence="5" id="KW-0249">Electron transport</keyword>
<gene>
    <name evidence="10" type="ORF">F6X53_13790</name>
</gene>
<dbReference type="OrthoDB" id="5289041at2"/>
<dbReference type="InterPro" id="IPR024569">
    <property type="entry name" value="LutB_C"/>
</dbReference>
<dbReference type="InterPro" id="IPR004452">
    <property type="entry name" value="LutB/LldF"/>
</dbReference>
<evidence type="ECO:0000256" key="5">
    <source>
        <dbReference type="ARBA" id="ARBA00022982"/>
    </source>
</evidence>
<evidence type="ECO:0000256" key="6">
    <source>
        <dbReference type="ARBA" id="ARBA00023004"/>
    </source>
</evidence>
<evidence type="ECO:0000256" key="8">
    <source>
        <dbReference type="SAM" id="MobiDB-lite"/>
    </source>
</evidence>
<dbReference type="SUPFAM" id="SSF46548">
    <property type="entry name" value="alpha-helical ferredoxin"/>
    <property type="match status" value="1"/>
</dbReference>
<feature type="compositionally biased region" description="Basic and acidic residues" evidence="8">
    <location>
        <begin position="528"/>
        <end position="547"/>
    </location>
</feature>
<keyword evidence="11" id="KW-1185">Reference proteome</keyword>
<dbReference type="PANTHER" id="PTHR47153">
    <property type="entry name" value="LACTATE UTILIZATION PROTEIN B"/>
    <property type="match status" value="1"/>
</dbReference>
<keyword evidence="2" id="KW-0004">4Fe-4S</keyword>
<evidence type="ECO:0000313" key="10">
    <source>
        <dbReference type="EMBL" id="KAB1078750.1"/>
    </source>
</evidence>
<dbReference type="PROSITE" id="PS00198">
    <property type="entry name" value="4FE4S_FER_1"/>
    <property type="match status" value="1"/>
</dbReference>
<dbReference type="Pfam" id="PF13183">
    <property type="entry name" value="Fer4_8"/>
    <property type="match status" value="1"/>
</dbReference>
<dbReference type="PROSITE" id="PS51379">
    <property type="entry name" value="4FE4S_FER_2"/>
    <property type="match status" value="1"/>
</dbReference>
<dbReference type="GO" id="GO:0006089">
    <property type="term" value="P:lactate metabolic process"/>
    <property type="evidence" value="ECO:0007669"/>
    <property type="project" value="InterPro"/>
</dbReference>
<evidence type="ECO:0000256" key="7">
    <source>
        <dbReference type="ARBA" id="ARBA00023014"/>
    </source>
</evidence>
<evidence type="ECO:0000256" key="3">
    <source>
        <dbReference type="ARBA" id="ARBA00022723"/>
    </source>
</evidence>
<dbReference type="EMBL" id="VZZK01000012">
    <property type="protein sequence ID" value="KAB1078750.1"/>
    <property type="molecule type" value="Genomic_DNA"/>
</dbReference>
<dbReference type="GO" id="GO:0051539">
    <property type="term" value="F:4 iron, 4 sulfur cluster binding"/>
    <property type="evidence" value="ECO:0007669"/>
    <property type="project" value="UniProtKB-KW"/>
</dbReference>
<dbReference type="AlphaFoldDB" id="A0A6L3SYW3"/>
<dbReference type="InterPro" id="IPR017900">
    <property type="entry name" value="4Fe4S_Fe_S_CS"/>
</dbReference>
<name>A0A6L3SYW3_9HYPH</name>
<feature type="region of interest" description="Disordered" evidence="8">
    <location>
        <begin position="507"/>
        <end position="547"/>
    </location>
</feature>
<dbReference type="InterPro" id="IPR009051">
    <property type="entry name" value="Helical_ferredxn"/>
</dbReference>
<keyword evidence="6" id="KW-0408">Iron</keyword>
<feature type="compositionally biased region" description="Basic and acidic residues" evidence="8">
    <location>
        <begin position="22"/>
        <end position="42"/>
    </location>
</feature>
<dbReference type="InterPro" id="IPR024185">
    <property type="entry name" value="FTHF_cligase-like_sf"/>
</dbReference>
<organism evidence="10 11">
    <name type="scientific">Methylobacterium soli</name>
    <dbReference type="NCBI Taxonomy" id="553447"/>
    <lineage>
        <taxon>Bacteria</taxon>
        <taxon>Pseudomonadati</taxon>
        <taxon>Pseudomonadota</taxon>
        <taxon>Alphaproteobacteria</taxon>
        <taxon>Hyphomicrobiales</taxon>
        <taxon>Methylobacteriaceae</taxon>
        <taxon>Methylobacterium</taxon>
    </lineage>
</organism>
<feature type="region of interest" description="Disordered" evidence="8">
    <location>
        <begin position="1"/>
        <end position="72"/>
    </location>
</feature>
<dbReference type="Gene3D" id="1.10.1060.10">
    <property type="entry name" value="Alpha-helical ferredoxin"/>
    <property type="match status" value="1"/>
</dbReference>
<dbReference type="Gene3D" id="3.40.50.10420">
    <property type="entry name" value="NagB/RpiA/CoA transferase-like"/>
    <property type="match status" value="1"/>
</dbReference>
<dbReference type="InterPro" id="IPR037171">
    <property type="entry name" value="NagB/RpiA_transferase-like"/>
</dbReference>
<protein>
    <submittedName>
        <fullName evidence="10">Lactate utilization protein</fullName>
    </submittedName>
</protein>
<proteinExistence type="predicted"/>
<feature type="domain" description="4Fe-4S ferredoxin-type" evidence="9">
    <location>
        <begin position="366"/>
        <end position="387"/>
    </location>
</feature>
<dbReference type="InterPro" id="IPR017896">
    <property type="entry name" value="4Fe4S_Fe-S-bd"/>
</dbReference>
<keyword evidence="7" id="KW-0411">Iron-sulfur</keyword>
<keyword evidence="1" id="KW-0813">Transport</keyword>
<accession>A0A6L3SYW3</accession>
<dbReference type="PANTHER" id="PTHR47153:SF2">
    <property type="entry name" value="LACTATE UTILIZATION PROTEIN B"/>
    <property type="match status" value="1"/>
</dbReference>
<reference evidence="10 11" key="1">
    <citation type="submission" date="2019-09" db="EMBL/GenBank/DDBJ databases">
        <title>YIM 48816 draft genome.</title>
        <authorList>
            <person name="Jiang L."/>
        </authorList>
    </citation>
    <scope>NUCLEOTIDE SEQUENCE [LARGE SCALE GENOMIC DNA]</scope>
    <source>
        <strain evidence="10 11">YIM 48816</strain>
    </source>
</reference>